<keyword evidence="3" id="KW-1185">Reference proteome</keyword>
<name>A0AA36CPZ6_9BILA</name>
<feature type="non-terminal residue" evidence="2">
    <location>
        <position position="162"/>
    </location>
</feature>
<gene>
    <name evidence="2" type="ORF">MSPICULIGERA_LOCUS11042</name>
</gene>
<feature type="compositionally biased region" description="Basic and acidic residues" evidence="1">
    <location>
        <begin position="134"/>
        <end position="145"/>
    </location>
</feature>
<evidence type="ECO:0000313" key="3">
    <source>
        <dbReference type="Proteomes" id="UP001177023"/>
    </source>
</evidence>
<reference evidence="2" key="1">
    <citation type="submission" date="2023-06" db="EMBL/GenBank/DDBJ databases">
        <authorList>
            <person name="Delattre M."/>
        </authorList>
    </citation>
    <scope>NUCLEOTIDE SEQUENCE</scope>
    <source>
        <strain evidence="2">AF72</strain>
    </source>
</reference>
<feature type="region of interest" description="Disordered" evidence="1">
    <location>
        <begin position="103"/>
        <end position="162"/>
    </location>
</feature>
<comment type="caution">
    <text evidence="2">The sequence shown here is derived from an EMBL/GenBank/DDBJ whole genome shotgun (WGS) entry which is preliminary data.</text>
</comment>
<organism evidence="2 3">
    <name type="scientific">Mesorhabditis spiculigera</name>
    <dbReference type="NCBI Taxonomy" id="96644"/>
    <lineage>
        <taxon>Eukaryota</taxon>
        <taxon>Metazoa</taxon>
        <taxon>Ecdysozoa</taxon>
        <taxon>Nematoda</taxon>
        <taxon>Chromadorea</taxon>
        <taxon>Rhabditida</taxon>
        <taxon>Rhabditina</taxon>
        <taxon>Rhabditomorpha</taxon>
        <taxon>Rhabditoidea</taxon>
        <taxon>Rhabditidae</taxon>
        <taxon>Mesorhabditinae</taxon>
        <taxon>Mesorhabditis</taxon>
    </lineage>
</organism>
<dbReference type="Proteomes" id="UP001177023">
    <property type="component" value="Unassembled WGS sequence"/>
</dbReference>
<dbReference type="AlphaFoldDB" id="A0AA36CPZ6"/>
<evidence type="ECO:0000313" key="2">
    <source>
        <dbReference type="EMBL" id="CAJ0572660.1"/>
    </source>
</evidence>
<proteinExistence type="predicted"/>
<sequence>MPAGSITITIVSNTQDGGQEIRINIEAPPSLTASTYPPPPPVPIIPPNPPQEAQFGYYHTLTAPSLPIQHFDHTNSSPATISSTGCVPTAEIGTDHFDDFTVATSPHDHGENSCPARFPTYRSNLAKPETGVPEGRHENQEEKPKSAKSGRLHTDYNGKSCG</sequence>
<dbReference type="EMBL" id="CATQJA010002603">
    <property type="protein sequence ID" value="CAJ0572660.1"/>
    <property type="molecule type" value="Genomic_DNA"/>
</dbReference>
<evidence type="ECO:0000256" key="1">
    <source>
        <dbReference type="SAM" id="MobiDB-lite"/>
    </source>
</evidence>
<accession>A0AA36CPZ6</accession>
<protein>
    <submittedName>
        <fullName evidence="2">Uncharacterized protein</fullName>
    </submittedName>
</protein>